<keyword evidence="2" id="KW-0472">Membrane</keyword>
<dbReference type="Proteomes" id="UP001596087">
    <property type="component" value="Unassembled WGS sequence"/>
</dbReference>
<name>A0ABW0BDG7_9ACTN</name>
<sequence>MSTTSTRPAHDLPAAPGTQGTETRLARASARFGVAFAVCQLGVMVAMTTLVLPRGGSPGESALEWGRHVLDAADWYRWGNYAFMLAGVLLLGFLGVVHQRLRRADPSGILSTVALASGTLLGLVWPFAAILHDVALDTAAKGTDVRILAGWDAIAPYSLAFSALPRIFFVGAIVLALTLEGRSRRLRNVGVALLPLSLVGTATVVTGAVFPVLALSTLGYELWVGALAWRWLREDR</sequence>
<proteinExistence type="predicted"/>
<feature type="region of interest" description="Disordered" evidence="1">
    <location>
        <begin position="1"/>
        <end position="21"/>
    </location>
</feature>
<protein>
    <recommendedName>
        <fullName evidence="5">DUF4386 family protein</fullName>
    </recommendedName>
</protein>
<dbReference type="EMBL" id="JBHSKD010000002">
    <property type="protein sequence ID" value="MFC5175276.1"/>
    <property type="molecule type" value="Genomic_DNA"/>
</dbReference>
<keyword evidence="2" id="KW-0812">Transmembrane</keyword>
<feature type="transmembrane region" description="Helical" evidence="2">
    <location>
        <begin position="78"/>
        <end position="97"/>
    </location>
</feature>
<comment type="caution">
    <text evidence="3">The sequence shown here is derived from an EMBL/GenBank/DDBJ whole genome shotgun (WGS) entry which is preliminary data.</text>
</comment>
<feature type="transmembrane region" description="Helical" evidence="2">
    <location>
        <begin position="32"/>
        <end position="52"/>
    </location>
</feature>
<reference evidence="4" key="1">
    <citation type="journal article" date="2019" name="Int. J. Syst. Evol. Microbiol.">
        <title>The Global Catalogue of Microorganisms (GCM) 10K type strain sequencing project: providing services to taxonomists for standard genome sequencing and annotation.</title>
        <authorList>
            <consortium name="The Broad Institute Genomics Platform"/>
            <consortium name="The Broad Institute Genome Sequencing Center for Infectious Disease"/>
            <person name="Wu L."/>
            <person name="Ma J."/>
        </authorList>
    </citation>
    <scope>NUCLEOTIDE SEQUENCE [LARGE SCALE GENOMIC DNA]</scope>
    <source>
        <strain evidence="4">DFY41</strain>
    </source>
</reference>
<feature type="transmembrane region" description="Helical" evidence="2">
    <location>
        <begin position="191"/>
        <end position="214"/>
    </location>
</feature>
<evidence type="ECO:0000313" key="3">
    <source>
        <dbReference type="EMBL" id="MFC5175276.1"/>
    </source>
</evidence>
<evidence type="ECO:0000256" key="2">
    <source>
        <dbReference type="SAM" id="Phobius"/>
    </source>
</evidence>
<evidence type="ECO:0000256" key="1">
    <source>
        <dbReference type="SAM" id="MobiDB-lite"/>
    </source>
</evidence>
<accession>A0ABW0BDG7</accession>
<organism evidence="3 4">
    <name type="scientific">Nocardioides taihuensis</name>
    <dbReference type="NCBI Taxonomy" id="1835606"/>
    <lineage>
        <taxon>Bacteria</taxon>
        <taxon>Bacillati</taxon>
        <taxon>Actinomycetota</taxon>
        <taxon>Actinomycetes</taxon>
        <taxon>Propionibacteriales</taxon>
        <taxon>Nocardioidaceae</taxon>
        <taxon>Nocardioides</taxon>
    </lineage>
</organism>
<feature type="transmembrane region" description="Helical" evidence="2">
    <location>
        <begin position="109"/>
        <end position="128"/>
    </location>
</feature>
<keyword evidence="4" id="KW-1185">Reference proteome</keyword>
<feature type="transmembrane region" description="Helical" evidence="2">
    <location>
        <begin position="154"/>
        <end position="179"/>
    </location>
</feature>
<gene>
    <name evidence="3" type="ORF">ACFPGP_01250</name>
</gene>
<dbReference type="RefSeq" id="WP_378585780.1">
    <property type="nucleotide sequence ID" value="NZ_JBHSKD010000002.1"/>
</dbReference>
<evidence type="ECO:0000313" key="4">
    <source>
        <dbReference type="Proteomes" id="UP001596087"/>
    </source>
</evidence>
<keyword evidence="2" id="KW-1133">Transmembrane helix</keyword>
<evidence type="ECO:0008006" key="5">
    <source>
        <dbReference type="Google" id="ProtNLM"/>
    </source>
</evidence>